<dbReference type="Pfam" id="PF01998">
    <property type="entry name" value="DUF131"/>
    <property type="match status" value="1"/>
</dbReference>
<dbReference type="AlphaFoldDB" id="A0A8D5ZI40"/>
<dbReference type="GeneID" id="66163291"/>
<feature type="transmembrane region" description="Helical" evidence="1">
    <location>
        <begin position="75"/>
        <end position="96"/>
    </location>
</feature>
<keyword evidence="1" id="KW-0472">Membrane</keyword>
<gene>
    <name evidence="2" type="ORF">KN1_15710</name>
</gene>
<evidence type="ECO:0000313" key="3">
    <source>
        <dbReference type="Proteomes" id="UP000825123"/>
    </source>
</evidence>
<dbReference type="Proteomes" id="UP000825123">
    <property type="component" value="Chromosome"/>
</dbReference>
<sequence length="97" mass="10753">MITQQLLFAIGLSFVFFGIIVVVIGLIFEIVRGAKKKENREERQGERESKTEYGGVIFIGPIPIVFGSNKDMAKLALIIGLVMFILVILLMILSLLA</sequence>
<accession>A0A8D5ZI40</accession>
<organism evidence="2 3">
    <name type="scientific">Stygiolobus caldivivus</name>
    <dbReference type="NCBI Taxonomy" id="2824673"/>
    <lineage>
        <taxon>Archaea</taxon>
        <taxon>Thermoproteota</taxon>
        <taxon>Thermoprotei</taxon>
        <taxon>Sulfolobales</taxon>
        <taxon>Sulfolobaceae</taxon>
        <taxon>Stygiolobus</taxon>
    </lineage>
</organism>
<evidence type="ECO:0008006" key="4">
    <source>
        <dbReference type="Google" id="ProtNLM"/>
    </source>
</evidence>
<keyword evidence="1" id="KW-0812">Transmembrane</keyword>
<dbReference type="RefSeq" id="WP_225905621.1">
    <property type="nucleotide sequence ID" value="NZ_AP024597.1"/>
</dbReference>
<dbReference type="NCBIfam" id="TIGR00304">
    <property type="entry name" value="TIGR00304 family membrane protein"/>
    <property type="match status" value="1"/>
</dbReference>
<reference evidence="2 3" key="1">
    <citation type="submission" date="2021-04" db="EMBL/GenBank/DDBJ databases">
        <title>Complete genome sequence of Stygiolobus sp. KN-1.</title>
        <authorList>
            <person name="Nakamura K."/>
            <person name="Sakai H."/>
            <person name="Kurosawa N."/>
        </authorList>
    </citation>
    <scope>NUCLEOTIDE SEQUENCE [LARGE SCALE GENOMIC DNA]</scope>
    <source>
        <strain evidence="2 3">KN-1</strain>
    </source>
</reference>
<keyword evidence="1" id="KW-1133">Transmembrane helix</keyword>
<keyword evidence="3" id="KW-1185">Reference proteome</keyword>
<feature type="transmembrane region" description="Helical" evidence="1">
    <location>
        <begin position="6"/>
        <end position="31"/>
    </location>
</feature>
<protein>
    <recommendedName>
        <fullName evidence="4">TIGR00304 family protein</fullName>
    </recommendedName>
</protein>
<dbReference type="KEGG" id="csty:KN1_15710"/>
<dbReference type="EMBL" id="AP024597">
    <property type="protein sequence ID" value="BCU70274.1"/>
    <property type="molecule type" value="Genomic_DNA"/>
</dbReference>
<evidence type="ECO:0000313" key="2">
    <source>
        <dbReference type="EMBL" id="BCU70274.1"/>
    </source>
</evidence>
<proteinExistence type="predicted"/>
<evidence type="ECO:0000256" key="1">
    <source>
        <dbReference type="SAM" id="Phobius"/>
    </source>
</evidence>
<name>A0A8D5ZI40_9CREN</name>
<dbReference type="InterPro" id="IPR002849">
    <property type="entry name" value="DUF131"/>
</dbReference>